<feature type="transmembrane region" description="Helical" evidence="7">
    <location>
        <begin position="170"/>
        <end position="193"/>
    </location>
</feature>
<gene>
    <name evidence="8" type="ORF">FRIFI_0559</name>
</gene>
<dbReference type="RefSeq" id="WP_166504921.1">
    <property type="nucleotide sequence ID" value="NZ_JAKNTL010000003.1"/>
</dbReference>
<feature type="transmembrane region" description="Helical" evidence="7">
    <location>
        <begin position="77"/>
        <end position="94"/>
    </location>
</feature>
<evidence type="ECO:0000256" key="2">
    <source>
        <dbReference type="ARBA" id="ARBA00022448"/>
    </source>
</evidence>
<evidence type="ECO:0000313" key="9">
    <source>
        <dbReference type="Proteomes" id="UP000245695"/>
    </source>
</evidence>
<feature type="transmembrane region" description="Helical" evidence="7">
    <location>
        <begin position="130"/>
        <end position="150"/>
    </location>
</feature>
<evidence type="ECO:0000256" key="5">
    <source>
        <dbReference type="ARBA" id="ARBA00022989"/>
    </source>
</evidence>
<evidence type="ECO:0000256" key="1">
    <source>
        <dbReference type="ARBA" id="ARBA00004651"/>
    </source>
</evidence>
<sequence>MHISEGVLNTPTVVVTTIAAVGLIAYSAKGVKSEEIPKIALMTGVFFTGSLIHIPIGPASIHLLLSGIIGMILGRRTPISISLALILQLFLFQFGGLTSFGANVLNTSLPAMLMFWLVRPLISEKKSSQFICGVLAGSIAVVGTVLGVGISLVESNTQFGIGVFSTIHMLIYGHIPLMIIEGIFTGFVVQFIVSVRPQILAVLQTDKGEVKPLTINNNI</sequence>
<evidence type="ECO:0000313" key="8">
    <source>
        <dbReference type="EMBL" id="CEI72106.1"/>
    </source>
</evidence>
<keyword evidence="6 7" id="KW-0472">Membrane</keyword>
<dbReference type="GO" id="GO:0000041">
    <property type="term" value="P:transition metal ion transport"/>
    <property type="evidence" value="ECO:0007669"/>
    <property type="project" value="InterPro"/>
</dbReference>
<evidence type="ECO:0000256" key="6">
    <source>
        <dbReference type="ARBA" id="ARBA00023136"/>
    </source>
</evidence>
<keyword evidence="5 7" id="KW-1133">Transmembrane helix</keyword>
<name>A0A2P2BP22_9FIRM</name>
<feature type="transmembrane region" description="Helical" evidence="7">
    <location>
        <begin position="7"/>
        <end position="27"/>
    </location>
</feature>
<dbReference type="PANTHER" id="PTHR34229">
    <property type="entry name" value="METAL TRANSPORT PROTEIN HI_1621-RELATED"/>
    <property type="match status" value="1"/>
</dbReference>
<dbReference type="Pfam" id="PF01891">
    <property type="entry name" value="CbiM"/>
    <property type="match status" value="1"/>
</dbReference>
<evidence type="ECO:0000256" key="4">
    <source>
        <dbReference type="ARBA" id="ARBA00022692"/>
    </source>
</evidence>
<keyword evidence="3" id="KW-1003">Cell membrane</keyword>
<dbReference type="EMBL" id="LN650648">
    <property type="protein sequence ID" value="CEI72106.1"/>
    <property type="molecule type" value="Genomic_DNA"/>
</dbReference>
<dbReference type="Gene3D" id="1.10.1760.20">
    <property type="match status" value="1"/>
</dbReference>
<dbReference type="NCBIfam" id="NF004907">
    <property type="entry name" value="PRK06265.2-2"/>
    <property type="match status" value="1"/>
</dbReference>
<organism evidence="8 9">
    <name type="scientific">Romboutsia hominis</name>
    <dbReference type="NCBI Taxonomy" id="1507512"/>
    <lineage>
        <taxon>Bacteria</taxon>
        <taxon>Bacillati</taxon>
        <taxon>Bacillota</taxon>
        <taxon>Clostridia</taxon>
        <taxon>Peptostreptococcales</taxon>
        <taxon>Peptostreptococcaceae</taxon>
        <taxon>Romboutsia</taxon>
    </lineage>
</organism>
<proteinExistence type="predicted"/>
<feature type="transmembrane region" description="Helical" evidence="7">
    <location>
        <begin position="100"/>
        <end position="118"/>
    </location>
</feature>
<keyword evidence="2" id="KW-0813">Transport</keyword>
<protein>
    <submittedName>
        <fullName evidence="8">Cobalt uptake substrate-specific transmembrane region</fullName>
    </submittedName>
</protein>
<accession>A0A2P2BP22</accession>
<dbReference type="NCBIfam" id="NF004905">
    <property type="entry name" value="PRK06265.1-5"/>
    <property type="match status" value="1"/>
</dbReference>
<evidence type="ECO:0000256" key="7">
    <source>
        <dbReference type="SAM" id="Phobius"/>
    </source>
</evidence>
<keyword evidence="9" id="KW-1185">Reference proteome</keyword>
<dbReference type="GO" id="GO:0005886">
    <property type="term" value="C:plasma membrane"/>
    <property type="evidence" value="ECO:0007669"/>
    <property type="project" value="UniProtKB-SubCell"/>
</dbReference>
<dbReference type="KEGG" id="rhom:FRIFI_0559"/>
<evidence type="ECO:0000256" key="3">
    <source>
        <dbReference type="ARBA" id="ARBA00022475"/>
    </source>
</evidence>
<dbReference type="InterPro" id="IPR002751">
    <property type="entry name" value="CbiM/NikMN"/>
</dbReference>
<dbReference type="Proteomes" id="UP000245695">
    <property type="component" value="Chromosome 1"/>
</dbReference>
<keyword evidence="4 7" id="KW-0812">Transmembrane</keyword>
<reference evidence="8 9" key="1">
    <citation type="submission" date="2014-09" db="EMBL/GenBank/DDBJ databases">
        <authorList>
            <person name="Hornung B.V."/>
        </authorList>
    </citation>
    <scope>NUCLEOTIDE SEQUENCE [LARGE SCALE GENOMIC DNA]</scope>
    <source>
        <strain evidence="8 9">FRIFI</strain>
    </source>
</reference>
<feature type="transmembrane region" description="Helical" evidence="7">
    <location>
        <begin position="39"/>
        <end position="65"/>
    </location>
</feature>
<dbReference type="PANTHER" id="PTHR34229:SF1">
    <property type="entry name" value="METAL TRANSPORT PROTEIN HI_1621-RELATED"/>
    <property type="match status" value="1"/>
</dbReference>
<comment type="subcellular location">
    <subcellularLocation>
        <location evidence="1">Cell membrane</location>
        <topology evidence="1">Multi-pass membrane protein</topology>
    </subcellularLocation>
</comment>
<dbReference type="AlphaFoldDB" id="A0A2P2BP22"/>